<feature type="chain" id="PRO_5035433730" description="Copper acquisition factor BIM1-like domain-containing protein" evidence="9">
    <location>
        <begin position="20"/>
        <end position="226"/>
    </location>
</feature>
<keyword evidence="12" id="KW-1185">Reference proteome</keyword>
<accession>A0A8K0X753</accession>
<dbReference type="Pfam" id="PF20238">
    <property type="entry name" value="BIM1-like_dom"/>
    <property type="match status" value="1"/>
</dbReference>
<comment type="subcellular location">
    <subcellularLocation>
        <location evidence="1">Cell membrane</location>
        <topology evidence="1">Lipid-anchor</topology>
        <topology evidence="1">GPI-anchor</topology>
    </subcellularLocation>
</comment>
<evidence type="ECO:0000256" key="3">
    <source>
        <dbReference type="ARBA" id="ARBA00022622"/>
    </source>
</evidence>
<dbReference type="PANTHER" id="PTHR34992:SF1">
    <property type="entry name" value="COPPER ACQUISITION FACTOR BIM1-LIKE DOMAIN-CONTAINING PROTEIN"/>
    <property type="match status" value="1"/>
</dbReference>
<comment type="caution">
    <text evidence="11">The sequence shown here is derived from an EMBL/GenBank/DDBJ whole genome shotgun (WGS) entry which is preliminary data.</text>
</comment>
<protein>
    <recommendedName>
        <fullName evidence="10">Copper acquisition factor BIM1-like domain-containing protein</fullName>
    </recommendedName>
</protein>
<keyword evidence="5" id="KW-0472">Membrane</keyword>
<gene>
    <name evidence="11" type="ORF">B0T11DRAFT_520</name>
</gene>
<dbReference type="Proteomes" id="UP000813385">
    <property type="component" value="Unassembled WGS sequence"/>
</dbReference>
<feature type="compositionally biased region" description="Low complexity" evidence="8">
    <location>
        <begin position="173"/>
        <end position="190"/>
    </location>
</feature>
<keyword evidence="3" id="KW-0336">GPI-anchor</keyword>
<dbReference type="GO" id="GO:0098552">
    <property type="term" value="C:side of membrane"/>
    <property type="evidence" value="ECO:0007669"/>
    <property type="project" value="UniProtKB-KW"/>
</dbReference>
<proteinExistence type="predicted"/>
<dbReference type="AlphaFoldDB" id="A0A8K0X753"/>
<dbReference type="PANTHER" id="PTHR34992">
    <property type="entry name" value="HYPHAL ANASTAMOSIS-7 PROTEIN"/>
    <property type="match status" value="1"/>
</dbReference>
<feature type="domain" description="Copper acquisition factor BIM1-like" evidence="10">
    <location>
        <begin position="18"/>
        <end position="156"/>
    </location>
</feature>
<evidence type="ECO:0000256" key="5">
    <source>
        <dbReference type="ARBA" id="ARBA00023136"/>
    </source>
</evidence>
<dbReference type="GO" id="GO:0005886">
    <property type="term" value="C:plasma membrane"/>
    <property type="evidence" value="ECO:0007669"/>
    <property type="project" value="UniProtKB-SubCell"/>
</dbReference>
<dbReference type="InterPro" id="IPR046530">
    <property type="entry name" value="BIM1-like_dom"/>
</dbReference>
<dbReference type="CDD" id="cd21176">
    <property type="entry name" value="LPMO_auxiliary-like"/>
    <property type="match status" value="1"/>
</dbReference>
<keyword evidence="7" id="KW-0449">Lipoprotein</keyword>
<evidence type="ECO:0000256" key="2">
    <source>
        <dbReference type="ARBA" id="ARBA00022475"/>
    </source>
</evidence>
<evidence type="ECO:0000259" key="10">
    <source>
        <dbReference type="Pfam" id="PF20238"/>
    </source>
</evidence>
<keyword evidence="6" id="KW-0325">Glycoprotein</keyword>
<feature type="region of interest" description="Disordered" evidence="8">
    <location>
        <begin position="173"/>
        <end position="195"/>
    </location>
</feature>
<evidence type="ECO:0000256" key="6">
    <source>
        <dbReference type="ARBA" id="ARBA00023180"/>
    </source>
</evidence>
<dbReference type="InterPro" id="IPR046936">
    <property type="entry name" value="BIM1-like"/>
</dbReference>
<keyword evidence="4 9" id="KW-0732">Signal</keyword>
<evidence type="ECO:0000256" key="8">
    <source>
        <dbReference type="SAM" id="MobiDB-lite"/>
    </source>
</evidence>
<evidence type="ECO:0000256" key="9">
    <source>
        <dbReference type="SAM" id="SignalP"/>
    </source>
</evidence>
<organism evidence="11 12">
    <name type="scientific">Plectosphaerella cucumerina</name>
    <dbReference type="NCBI Taxonomy" id="40658"/>
    <lineage>
        <taxon>Eukaryota</taxon>
        <taxon>Fungi</taxon>
        <taxon>Dikarya</taxon>
        <taxon>Ascomycota</taxon>
        <taxon>Pezizomycotina</taxon>
        <taxon>Sordariomycetes</taxon>
        <taxon>Hypocreomycetidae</taxon>
        <taxon>Glomerellales</taxon>
        <taxon>Plectosphaerellaceae</taxon>
        <taxon>Plectosphaerella</taxon>
    </lineage>
</organism>
<dbReference type="OrthoDB" id="2146436at2759"/>
<reference evidence="11" key="1">
    <citation type="journal article" date="2021" name="Nat. Commun.">
        <title>Genetic determinants of endophytism in the Arabidopsis root mycobiome.</title>
        <authorList>
            <person name="Mesny F."/>
            <person name="Miyauchi S."/>
            <person name="Thiergart T."/>
            <person name="Pickel B."/>
            <person name="Atanasova L."/>
            <person name="Karlsson M."/>
            <person name="Huettel B."/>
            <person name="Barry K.W."/>
            <person name="Haridas S."/>
            <person name="Chen C."/>
            <person name="Bauer D."/>
            <person name="Andreopoulos W."/>
            <person name="Pangilinan J."/>
            <person name="LaButti K."/>
            <person name="Riley R."/>
            <person name="Lipzen A."/>
            <person name="Clum A."/>
            <person name="Drula E."/>
            <person name="Henrissat B."/>
            <person name="Kohler A."/>
            <person name="Grigoriev I.V."/>
            <person name="Martin F.M."/>
            <person name="Hacquard S."/>
        </authorList>
    </citation>
    <scope>NUCLEOTIDE SEQUENCE</scope>
    <source>
        <strain evidence="11">MPI-CAGE-AT-0016</strain>
    </source>
</reference>
<feature type="signal peptide" evidence="9">
    <location>
        <begin position="1"/>
        <end position="19"/>
    </location>
</feature>
<evidence type="ECO:0000313" key="11">
    <source>
        <dbReference type="EMBL" id="KAH7374447.1"/>
    </source>
</evidence>
<name>A0A8K0X753_9PEZI</name>
<evidence type="ECO:0000256" key="1">
    <source>
        <dbReference type="ARBA" id="ARBA00004609"/>
    </source>
</evidence>
<evidence type="ECO:0000256" key="7">
    <source>
        <dbReference type="ARBA" id="ARBA00023288"/>
    </source>
</evidence>
<evidence type="ECO:0000313" key="12">
    <source>
        <dbReference type="Proteomes" id="UP000813385"/>
    </source>
</evidence>
<evidence type="ECO:0000256" key="4">
    <source>
        <dbReference type="ARBA" id="ARBA00022729"/>
    </source>
</evidence>
<keyword evidence="2" id="KW-1003">Cell membrane</keyword>
<sequence>MARITALLSSALLAATASAHFEITIPGNQLGGDNTDSQSTGPCGGHTVADGAETVDFHVGGQPVAIFDGHSRSDWLIRGTLDTDASGGWEELYPIYQTRGEGRSCQPSVKAPEEWVGKSGILSVVGQAEDGTLYACSYVSFVEGTAETNDECRNGSSIVVEFVENAELTALLSNSTDSESESPSPSASAGAGSGDGGSAAASLTGGAAATFAITFAAAVGGAVLMM</sequence>
<dbReference type="EMBL" id="JAGPXD010000001">
    <property type="protein sequence ID" value="KAH7374447.1"/>
    <property type="molecule type" value="Genomic_DNA"/>
</dbReference>